<dbReference type="GO" id="GO:0016491">
    <property type="term" value="F:oxidoreductase activity"/>
    <property type="evidence" value="ECO:0007669"/>
    <property type="project" value="InterPro"/>
</dbReference>
<dbReference type="GO" id="GO:0005506">
    <property type="term" value="F:iron ion binding"/>
    <property type="evidence" value="ECO:0007669"/>
    <property type="project" value="InterPro"/>
</dbReference>
<comment type="similarity">
    <text evidence="2">Belongs to the sterol desaturase family.</text>
</comment>
<feature type="transmembrane region" description="Helical" evidence="6">
    <location>
        <begin position="141"/>
        <end position="162"/>
    </location>
</feature>
<feature type="transmembrane region" description="Helical" evidence="6">
    <location>
        <begin position="104"/>
        <end position="129"/>
    </location>
</feature>
<evidence type="ECO:0000256" key="2">
    <source>
        <dbReference type="ARBA" id="ARBA00009324"/>
    </source>
</evidence>
<evidence type="ECO:0000256" key="4">
    <source>
        <dbReference type="ARBA" id="ARBA00022989"/>
    </source>
</evidence>
<dbReference type="GO" id="GO:0008610">
    <property type="term" value="P:lipid biosynthetic process"/>
    <property type="evidence" value="ECO:0007669"/>
    <property type="project" value="InterPro"/>
</dbReference>
<dbReference type="EMBL" id="HBDX01006315">
    <property type="protein sequence ID" value="CAD8224683.1"/>
    <property type="molecule type" value="Transcribed_RNA"/>
</dbReference>
<keyword evidence="4 6" id="KW-1133">Transmembrane helix</keyword>
<evidence type="ECO:0000259" key="7">
    <source>
        <dbReference type="Pfam" id="PF04116"/>
    </source>
</evidence>
<dbReference type="GO" id="GO:0016020">
    <property type="term" value="C:membrane"/>
    <property type="evidence" value="ECO:0007669"/>
    <property type="project" value="UniProtKB-SubCell"/>
</dbReference>
<reference evidence="8" key="1">
    <citation type="submission" date="2021-01" db="EMBL/GenBank/DDBJ databases">
        <authorList>
            <person name="Corre E."/>
            <person name="Pelletier E."/>
            <person name="Niang G."/>
            <person name="Scheremetjew M."/>
            <person name="Finn R."/>
            <person name="Kale V."/>
            <person name="Holt S."/>
            <person name="Cochrane G."/>
            <person name="Meng A."/>
            <person name="Brown T."/>
            <person name="Cohen L."/>
        </authorList>
    </citation>
    <scope>NUCLEOTIDE SEQUENCE</scope>
    <source>
        <strain evidence="8">Clade-A-BCC118000</strain>
    </source>
</reference>
<comment type="subcellular location">
    <subcellularLocation>
        <location evidence="1">Membrane</location>
    </subcellularLocation>
</comment>
<dbReference type="InterPro" id="IPR006694">
    <property type="entry name" value="Fatty_acid_hydroxylase"/>
</dbReference>
<proteinExistence type="inferred from homology"/>
<keyword evidence="5 6" id="KW-0472">Membrane</keyword>
<dbReference type="PANTHER" id="PTHR11863">
    <property type="entry name" value="STEROL DESATURASE"/>
    <property type="match status" value="1"/>
</dbReference>
<dbReference type="AlphaFoldDB" id="A0A7R9T4J9"/>
<accession>A0A7R9T4J9</accession>
<feature type="domain" description="Fatty acid hydroxylase" evidence="7">
    <location>
        <begin position="149"/>
        <end position="273"/>
    </location>
</feature>
<evidence type="ECO:0000256" key="6">
    <source>
        <dbReference type="SAM" id="Phobius"/>
    </source>
</evidence>
<dbReference type="Pfam" id="PF04116">
    <property type="entry name" value="FA_hydroxylase"/>
    <property type="match status" value="1"/>
</dbReference>
<feature type="transmembrane region" description="Helical" evidence="6">
    <location>
        <begin position="205"/>
        <end position="231"/>
    </location>
</feature>
<evidence type="ECO:0000256" key="3">
    <source>
        <dbReference type="ARBA" id="ARBA00022692"/>
    </source>
</evidence>
<evidence type="ECO:0000256" key="1">
    <source>
        <dbReference type="ARBA" id="ARBA00004370"/>
    </source>
</evidence>
<evidence type="ECO:0000313" key="8">
    <source>
        <dbReference type="EMBL" id="CAD8224683.1"/>
    </source>
</evidence>
<protein>
    <recommendedName>
        <fullName evidence="7">Fatty acid hydroxylase domain-containing protein</fullName>
    </recommendedName>
</protein>
<dbReference type="InterPro" id="IPR050307">
    <property type="entry name" value="Sterol_Desaturase_Related"/>
</dbReference>
<name>A0A7R9T4J9_9CHLO</name>
<keyword evidence="3 6" id="KW-0812">Transmembrane</keyword>
<gene>
    <name evidence="8" type="ORF">OLUC0939_LOCUS5423</name>
</gene>
<feature type="transmembrane region" description="Helical" evidence="6">
    <location>
        <begin position="53"/>
        <end position="76"/>
    </location>
</feature>
<sequence>MSEVPIVVGLLHGFDGTGHWLNHVLIDRYVLGVTKAGDAYDPSRYSMARKFTVMWAFLTFFTYALYFTLCPLSYWWNFKRKNAEGKNKAKWLGREGKDQVKNEIVLSVWSIAVMTFMIAPFELMVEAGWTKLYWDVDKYGMTYFCLTPLLFLVFSDTCIYWIHRGLHHRAVYAPIHKLHHKYKDTTPFSAYAFHPLDGWLQGCPYHLFIFLFPMHHMTYFISLAIVGLWTINIHDRVSMRFPYVNCAAHHTIHHTGFNYNYGQYFTFWDKIGGSYRDPHSYPPYADKNPNLTTSKKAD</sequence>
<organism evidence="8">
    <name type="scientific">Ostreococcus sp. 'lucimarinus'</name>
    <dbReference type="NCBI Taxonomy" id="242159"/>
    <lineage>
        <taxon>Eukaryota</taxon>
        <taxon>Viridiplantae</taxon>
        <taxon>Chlorophyta</taxon>
        <taxon>Mamiellophyceae</taxon>
        <taxon>Mamiellales</taxon>
        <taxon>Bathycoccaceae</taxon>
        <taxon>Ostreococcus</taxon>
    </lineage>
</organism>
<evidence type="ECO:0000256" key="5">
    <source>
        <dbReference type="ARBA" id="ARBA00023136"/>
    </source>
</evidence>